<gene>
    <name evidence="2" type="ORF">GCM10010151_53100</name>
</gene>
<evidence type="ECO:0000313" key="3">
    <source>
        <dbReference type="Proteomes" id="UP001501822"/>
    </source>
</evidence>
<comment type="caution">
    <text evidence="2">The sequence shown here is derived from an EMBL/GenBank/DDBJ whole genome shotgun (WGS) entry which is preliminary data.</text>
</comment>
<name>A0ABN0X768_9ACTN</name>
<accession>A0ABN0X768</accession>
<dbReference type="InterPro" id="IPR034804">
    <property type="entry name" value="SQR/QFR_C/D"/>
</dbReference>
<dbReference type="Gene3D" id="1.20.1300.10">
    <property type="entry name" value="Fumarate reductase/succinate dehydrogenase, transmembrane subunit"/>
    <property type="match status" value="1"/>
</dbReference>
<dbReference type="CDD" id="cd03498">
    <property type="entry name" value="SQR_TypeB_2_TM"/>
    <property type="match status" value="1"/>
</dbReference>
<proteinExistence type="predicted"/>
<organism evidence="2 3">
    <name type="scientific">Actinoallomurus spadix</name>
    <dbReference type="NCBI Taxonomy" id="79912"/>
    <lineage>
        <taxon>Bacteria</taxon>
        <taxon>Bacillati</taxon>
        <taxon>Actinomycetota</taxon>
        <taxon>Actinomycetes</taxon>
        <taxon>Streptosporangiales</taxon>
        <taxon>Thermomonosporaceae</taxon>
        <taxon>Actinoallomurus</taxon>
    </lineage>
</organism>
<feature type="transmembrane region" description="Helical" evidence="1">
    <location>
        <begin position="182"/>
        <end position="210"/>
    </location>
</feature>
<dbReference type="SUPFAM" id="SSF81343">
    <property type="entry name" value="Fumarate reductase respiratory complex transmembrane subunits"/>
    <property type="match status" value="1"/>
</dbReference>
<dbReference type="NCBIfam" id="TIGR02046">
    <property type="entry name" value="sdhC_b558_fam"/>
    <property type="match status" value="1"/>
</dbReference>
<feature type="transmembrane region" description="Helical" evidence="1">
    <location>
        <begin position="142"/>
        <end position="161"/>
    </location>
</feature>
<keyword evidence="1" id="KW-0472">Membrane</keyword>
<dbReference type="InterPro" id="IPR011138">
    <property type="entry name" value="Cytochrome_b-558"/>
</dbReference>
<dbReference type="EMBL" id="BAAABM010000047">
    <property type="protein sequence ID" value="GAA0356841.1"/>
    <property type="molecule type" value="Genomic_DNA"/>
</dbReference>
<protein>
    <submittedName>
        <fullName evidence="2">Succinate dehydrogenase cytochrome b subunit</fullName>
    </submittedName>
</protein>
<feature type="transmembrane region" description="Helical" evidence="1">
    <location>
        <begin position="101"/>
        <end position="122"/>
    </location>
</feature>
<keyword evidence="3" id="KW-1185">Reference proteome</keyword>
<keyword evidence="1" id="KW-1133">Transmembrane helix</keyword>
<feature type="transmembrane region" description="Helical" evidence="1">
    <location>
        <begin position="49"/>
        <end position="72"/>
    </location>
</feature>
<sequence length="211" mass="23467">MAVTGAILVLFLIAHAIGNLKVFLGREDFDHYSHWLRSVGEPAIPHRTFLTAMEVVLTVAVLLHIWAAISLARQARQARPVRYAARPKAHENRYATHVMRYGGIVVLLFVIWHLLDLTFGAVNPKGGDAQPYDKVIADFDPSRWYITLFYVVAVILVGLHLRHGLFSAVQTLGWGRQRRYPAVRLAADVVAALLVIGFVSVPVMVTIGVLN</sequence>
<keyword evidence="1" id="KW-0812">Transmembrane</keyword>
<evidence type="ECO:0000256" key="1">
    <source>
        <dbReference type="SAM" id="Phobius"/>
    </source>
</evidence>
<evidence type="ECO:0000313" key="2">
    <source>
        <dbReference type="EMBL" id="GAA0356841.1"/>
    </source>
</evidence>
<dbReference type="Proteomes" id="UP001501822">
    <property type="component" value="Unassembled WGS sequence"/>
</dbReference>
<reference evidence="2 3" key="1">
    <citation type="journal article" date="2019" name="Int. J. Syst. Evol. Microbiol.">
        <title>The Global Catalogue of Microorganisms (GCM) 10K type strain sequencing project: providing services to taxonomists for standard genome sequencing and annotation.</title>
        <authorList>
            <consortium name="The Broad Institute Genomics Platform"/>
            <consortium name="The Broad Institute Genome Sequencing Center for Infectious Disease"/>
            <person name="Wu L."/>
            <person name="Ma J."/>
        </authorList>
    </citation>
    <scope>NUCLEOTIDE SEQUENCE [LARGE SCALE GENOMIC DNA]</scope>
    <source>
        <strain evidence="2 3">JCM 3146</strain>
    </source>
</reference>